<keyword evidence="6 9" id="KW-0378">Hydrolase</keyword>
<dbReference type="Gene3D" id="2.60.40.2310">
    <property type="match status" value="1"/>
</dbReference>
<dbReference type="PANTHER" id="PTHR10795">
    <property type="entry name" value="PROPROTEIN CONVERTASE SUBTILISIN/KEXIN"/>
    <property type="match status" value="1"/>
</dbReference>
<evidence type="ECO:0000259" key="13">
    <source>
        <dbReference type="Pfam" id="PF05922"/>
    </source>
</evidence>
<dbReference type="InterPro" id="IPR036852">
    <property type="entry name" value="Peptidase_S8/S53_dom_sf"/>
</dbReference>
<evidence type="ECO:0000256" key="2">
    <source>
        <dbReference type="ARBA" id="ARBA00011073"/>
    </source>
</evidence>
<dbReference type="CDD" id="cd04852">
    <property type="entry name" value="Peptidases_S8_3"/>
    <property type="match status" value="1"/>
</dbReference>
<dbReference type="SUPFAM" id="SSF52743">
    <property type="entry name" value="Subtilisin-like"/>
    <property type="match status" value="1"/>
</dbReference>
<dbReference type="SUPFAM" id="SSF52025">
    <property type="entry name" value="PA domain"/>
    <property type="match status" value="1"/>
</dbReference>
<evidence type="ECO:0000313" key="16">
    <source>
        <dbReference type="Proteomes" id="UP000662770"/>
    </source>
</evidence>
<dbReference type="Proteomes" id="UP000662770">
    <property type="component" value="Chromosome"/>
</dbReference>
<dbReference type="InterPro" id="IPR000209">
    <property type="entry name" value="Peptidase_S8/S53_dom"/>
</dbReference>
<feature type="domain" description="Inhibitor I9" evidence="13">
    <location>
        <begin position="52"/>
        <end position="165"/>
    </location>
</feature>
<dbReference type="NCBIfam" id="TIGR03501">
    <property type="entry name" value="GlyGly_CTERM"/>
    <property type="match status" value="1"/>
</dbReference>
<dbReference type="Pfam" id="PF02225">
    <property type="entry name" value="PA"/>
    <property type="match status" value="1"/>
</dbReference>
<dbReference type="Pfam" id="PF22352">
    <property type="entry name" value="K319L-like_PKD"/>
    <property type="match status" value="1"/>
</dbReference>
<dbReference type="Gene3D" id="2.60.120.380">
    <property type="match status" value="1"/>
</dbReference>
<dbReference type="InterPro" id="IPR037045">
    <property type="entry name" value="S8pro/Inhibitor_I9_sf"/>
</dbReference>
<protein>
    <submittedName>
        <fullName evidence="15">S8 family serine peptidase</fullName>
    </submittedName>
</protein>
<feature type="active site" description="Charge relay system" evidence="9">
    <location>
        <position position="622"/>
    </location>
</feature>
<evidence type="ECO:0000256" key="1">
    <source>
        <dbReference type="ARBA" id="ARBA00004613"/>
    </source>
</evidence>
<dbReference type="Gene3D" id="3.30.70.80">
    <property type="entry name" value="Peptidase S8 propeptide/proteinase inhibitor I9"/>
    <property type="match status" value="1"/>
</dbReference>
<evidence type="ECO:0000256" key="6">
    <source>
        <dbReference type="ARBA" id="ARBA00022801"/>
    </source>
</evidence>
<dbReference type="PROSITE" id="PS00136">
    <property type="entry name" value="SUBTILASE_ASP"/>
    <property type="match status" value="1"/>
</dbReference>
<evidence type="ECO:0000259" key="14">
    <source>
        <dbReference type="Pfam" id="PF17766"/>
    </source>
</evidence>
<dbReference type="Gene3D" id="2.60.40.10">
    <property type="entry name" value="Immunoglobulins"/>
    <property type="match status" value="1"/>
</dbReference>
<dbReference type="CDD" id="cd04818">
    <property type="entry name" value="PA_subtilisin_1"/>
    <property type="match status" value="1"/>
</dbReference>
<organism evidence="15 16">
    <name type="scientific">Shewanella avicenniae</name>
    <dbReference type="NCBI Taxonomy" id="2814294"/>
    <lineage>
        <taxon>Bacteria</taxon>
        <taxon>Pseudomonadati</taxon>
        <taxon>Pseudomonadota</taxon>
        <taxon>Gammaproteobacteria</taxon>
        <taxon>Alteromonadales</taxon>
        <taxon>Shewanellaceae</taxon>
        <taxon>Shewanella</taxon>
    </lineage>
</organism>
<evidence type="ECO:0000256" key="8">
    <source>
        <dbReference type="ARBA" id="ARBA00023180"/>
    </source>
</evidence>
<dbReference type="InterPro" id="IPR046450">
    <property type="entry name" value="PA_dom_sf"/>
</dbReference>
<dbReference type="InterPro" id="IPR023828">
    <property type="entry name" value="Peptidase_S8_Ser-AS"/>
</dbReference>
<dbReference type="Pfam" id="PF05922">
    <property type="entry name" value="Inhibitor_I9"/>
    <property type="match status" value="1"/>
</dbReference>
<dbReference type="Pfam" id="PF00082">
    <property type="entry name" value="Peptidase_S8"/>
    <property type="match status" value="1"/>
</dbReference>
<feature type="domain" description="Peptidase S8/S53" evidence="11">
    <location>
        <begin position="191"/>
        <end position="658"/>
    </location>
</feature>
<dbReference type="InterPro" id="IPR023827">
    <property type="entry name" value="Peptidase_S8_Asp-AS"/>
</dbReference>
<proteinExistence type="inferred from homology"/>
<evidence type="ECO:0000256" key="3">
    <source>
        <dbReference type="ARBA" id="ARBA00022525"/>
    </source>
</evidence>
<accession>A0ABX7QVB8</accession>
<keyword evidence="3" id="KW-0964">Secreted</keyword>
<dbReference type="InterPro" id="IPR020008">
    <property type="entry name" value="GlyGly_CTERM"/>
</dbReference>
<dbReference type="InterPro" id="IPR015500">
    <property type="entry name" value="Peptidase_S8_subtilisin-rel"/>
</dbReference>
<keyword evidence="7 9" id="KW-0720">Serine protease</keyword>
<dbReference type="InterPro" id="IPR013783">
    <property type="entry name" value="Ig-like_fold"/>
</dbReference>
<evidence type="ECO:0000256" key="9">
    <source>
        <dbReference type="PROSITE-ProRule" id="PRU01240"/>
    </source>
</evidence>
<feature type="domain" description="Subtilisin-like protease fibronectin type-III" evidence="14">
    <location>
        <begin position="713"/>
        <end position="809"/>
    </location>
</feature>
<dbReference type="PROSITE" id="PS00138">
    <property type="entry name" value="SUBTILASE_SER"/>
    <property type="match status" value="1"/>
</dbReference>
<keyword evidence="4 9" id="KW-0645">Protease</keyword>
<dbReference type="InterPro" id="IPR034197">
    <property type="entry name" value="Peptidases_S8_3"/>
</dbReference>
<evidence type="ECO:0000256" key="4">
    <source>
        <dbReference type="ARBA" id="ARBA00022670"/>
    </source>
</evidence>
<evidence type="ECO:0000256" key="10">
    <source>
        <dbReference type="RuleBase" id="RU003355"/>
    </source>
</evidence>
<feature type="active site" description="Charge relay system" evidence="9">
    <location>
        <position position="200"/>
    </location>
</feature>
<dbReference type="EMBL" id="CP071503">
    <property type="protein sequence ID" value="QSX35448.1"/>
    <property type="molecule type" value="Genomic_DNA"/>
</dbReference>
<comment type="subcellular location">
    <subcellularLocation>
        <location evidence="1">Secreted</location>
    </subcellularLocation>
</comment>
<dbReference type="PRINTS" id="PR00723">
    <property type="entry name" value="SUBTILISIN"/>
</dbReference>
<evidence type="ECO:0000256" key="7">
    <source>
        <dbReference type="ARBA" id="ARBA00022825"/>
    </source>
</evidence>
<feature type="active site" description="Charge relay system" evidence="9">
    <location>
        <position position="279"/>
    </location>
</feature>
<comment type="similarity">
    <text evidence="2 9 10">Belongs to the peptidase S8 family.</text>
</comment>
<evidence type="ECO:0000313" key="15">
    <source>
        <dbReference type="EMBL" id="QSX35448.1"/>
    </source>
</evidence>
<evidence type="ECO:0000256" key="5">
    <source>
        <dbReference type="ARBA" id="ARBA00022729"/>
    </source>
</evidence>
<name>A0ABX7QVB8_9GAMM</name>
<reference evidence="15 16" key="1">
    <citation type="submission" date="2021-03" db="EMBL/GenBank/DDBJ databases">
        <title>Novel species identification of genus Shewanella.</title>
        <authorList>
            <person name="Liu G."/>
            <person name="Zhang Q."/>
        </authorList>
    </citation>
    <scope>NUCLEOTIDE SEQUENCE [LARGE SCALE GENOMIC DNA]</scope>
    <source>
        <strain evidence="15 16">FJAT-51800</strain>
    </source>
</reference>
<dbReference type="InterPro" id="IPR045051">
    <property type="entry name" value="SBT"/>
</dbReference>
<keyword evidence="5" id="KW-0732">Signal</keyword>
<sequence>MGVFAVAAPILHPSIQVPNSLKQAATGVKGQTSKTGKLKFVEEPGLANKKYTYIVRLADAPVASYSGSVASLAATKLDRASITKSGGSAKLNVSSAKVKSYVQYLNSKQNTVMMMAAAAGVSVQVKDKFHYAFNGLSAELTPEQAKTLSKLPEVAYVEREATYQLATDSSPAFIGADKVWDGTATGNAAMGEGVIVGVLDSGVNTDHPSFADVGGDGYDHTNPWGQGVYVGDCAGEFSSMCNDKLIGVRSYSDITDDYDDASVFGDTPPAKNGEDYNGHGSHTASTAAGNVLLDVPYITPESGVEESDGIVTDLVFDRVAGIAPHANIVAYQICRPGDTDDTYGGCPTSAILKAIDDAVADGVDVINYSISGGGNPWDSATEMGFLAARDAGIFAAVSAGNGTDPEAYSTSKNAPWYTAVAASTHPRVIGSALTLGDESYLYTVGTGPAITEDITAAITYVADDLNGCEAFPADAFSGKIALIQRGSCSFSIKVNNAAAAGAVGVIVYNADGNDARLTMAALEETTIPSVFLGNSDGVAIKDAIDANADVSVTLSAKVVSTKGPADVLASFSLLGPNSYIDVITPSISAPGVDIYAAHSDQQFGHDVTGPAPSDFTLMSGTSMSSPHVAGAGALLKSAHPSWTPDNIRSALMLTATTAQAMFKADGVTAADPFDVGAGRIRVDLAAKTGLLMDEADENYINADPDLGGDPRTLNIPSMTDSNCVTSCSWTRTVTATAAGTWTAAGTAVDTESGLSITVTPASFSLAAGESQTLTITADVSELVDASTYAFGQLTLTSDDFPTAHMPIAVMSARSNLPAAFTIEAGRDKDQLVVADLKHLDMTGIDASVTGLSISDVYQGTVGQDSNVSSPLDDLSDGVDVIGYTVPANTEMFITNLTSAAAPDLDLWVFADIDGDGVLDIRAGASLRAGSNEAVSISNPIPGDYYIVVQSYQASAPDAQDPFTLKTTIVTDDTDDNFAVDLTGDNTDFALTYSWDDSFSIGDEGYAILTLTSTDEAVEDITIPVMFSRGEDDVILPAVSSIAGEFQPGVAHTISIPVAANPSDVARTYTIKALLPMGQEIANVSEGGVASETRVIWTITQAPHSAATTASFDLIPRQAGEYLMTLNHVVDSANAELLAQDYSFSIAEVAPELVVSAPAEVGERKSFTLDASGSTDANADELSYQWVQIAGTPLSFDATAASITMDAPDVGSDGEILSFQVTVSDRHGNSVNKIVTVNVVETPNHGGALGWFTLLMLPLVWLRRKTA</sequence>
<dbReference type="InterPro" id="IPR003137">
    <property type="entry name" value="PA_domain"/>
</dbReference>
<keyword evidence="8" id="KW-0325">Glycoprotein</keyword>
<dbReference type="PROSITE" id="PS51892">
    <property type="entry name" value="SUBTILASE"/>
    <property type="match status" value="1"/>
</dbReference>
<dbReference type="Gene3D" id="3.50.30.30">
    <property type="match status" value="1"/>
</dbReference>
<gene>
    <name evidence="15" type="ORF">JYB87_08325</name>
</gene>
<dbReference type="Pfam" id="PF17766">
    <property type="entry name" value="fn3_6"/>
    <property type="match status" value="1"/>
</dbReference>
<keyword evidence="16" id="KW-1185">Reference proteome</keyword>
<dbReference type="Gene3D" id="3.40.50.200">
    <property type="entry name" value="Peptidase S8/S53 domain"/>
    <property type="match status" value="1"/>
</dbReference>
<evidence type="ECO:0000259" key="11">
    <source>
        <dbReference type="Pfam" id="PF00082"/>
    </source>
</evidence>
<evidence type="ECO:0000259" key="12">
    <source>
        <dbReference type="Pfam" id="PF02225"/>
    </source>
</evidence>
<dbReference type="InterPro" id="IPR041469">
    <property type="entry name" value="Subtilisin-like_FN3"/>
</dbReference>
<dbReference type="InterPro" id="IPR010259">
    <property type="entry name" value="S8pro/Inhibitor_I9"/>
</dbReference>
<feature type="domain" description="PA" evidence="12">
    <location>
        <begin position="458"/>
        <end position="540"/>
    </location>
</feature>